<feature type="domain" description="ABC transporter" evidence="9">
    <location>
        <begin position="10"/>
        <end position="240"/>
    </location>
</feature>
<organism evidence="10 11">
    <name type="scientific">Brucella gallinifaecis</name>
    <dbReference type="NCBI Taxonomy" id="215590"/>
    <lineage>
        <taxon>Bacteria</taxon>
        <taxon>Pseudomonadati</taxon>
        <taxon>Pseudomonadota</taxon>
        <taxon>Alphaproteobacteria</taxon>
        <taxon>Hyphomicrobiales</taxon>
        <taxon>Brucellaceae</taxon>
        <taxon>Brucella/Ochrobactrum group</taxon>
        <taxon>Brucella</taxon>
    </lineage>
</organism>
<comment type="subcellular location">
    <subcellularLocation>
        <location evidence="1">Cell inner membrane</location>
    </subcellularLocation>
</comment>
<dbReference type="GO" id="GO:0015697">
    <property type="term" value="P:quaternary ammonium group transport"/>
    <property type="evidence" value="ECO:0007669"/>
    <property type="project" value="UniProtKB-ARBA"/>
</dbReference>
<dbReference type="InterPro" id="IPR050093">
    <property type="entry name" value="ABC_SmlMolc_Importer"/>
</dbReference>
<dbReference type="GO" id="GO:0022857">
    <property type="term" value="F:transmembrane transporter activity"/>
    <property type="evidence" value="ECO:0007669"/>
    <property type="project" value="InterPro"/>
</dbReference>
<dbReference type="Proteomes" id="UP000315388">
    <property type="component" value="Unassembled WGS sequence"/>
</dbReference>
<dbReference type="GO" id="GO:0043190">
    <property type="term" value="C:ATP-binding cassette (ABC) transporter complex"/>
    <property type="evidence" value="ECO:0007669"/>
    <property type="project" value="InterPro"/>
</dbReference>
<keyword evidence="11" id="KW-1185">Reference proteome</keyword>
<name>A0A502BM23_9HYPH</name>
<dbReference type="InterPro" id="IPR027417">
    <property type="entry name" value="P-loop_NTPase"/>
</dbReference>
<dbReference type="SMART" id="SM00382">
    <property type="entry name" value="AAA"/>
    <property type="match status" value="1"/>
</dbReference>
<dbReference type="InterPro" id="IPR003593">
    <property type="entry name" value="AAA+_ATPase"/>
</dbReference>
<evidence type="ECO:0000256" key="1">
    <source>
        <dbReference type="ARBA" id="ARBA00004533"/>
    </source>
</evidence>
<dbReference type="SUPFAM" id="SSF52540">
    <property type="entry name" value="P-loop containing nucleoside triphosphate hydrolases"/>
    <property type="match status" value="1"/>
</dbReference>
<dbReference type="SUPFAM" id="SSF50331">
    <property type="entry name" value="MOP-like"/>
    <property type="match status" value="1"/>
</dbReference>
<dbReference type="Pfam" id="PF00005">
    <property type="entry name" value="ABC_tran"/>
    <property type="match status" value="1"/>
</dbReference>
<dbReference type="PANTHER" id="PTHR42781">
    <property type="entry name" value="SPERMIDINE/PUTRESCINE IMPORT ATP-BINDING PROTEIN POTA"/>
    <property type="match status" value="1"/>
</dbReference>
<evidence type="ECO:0000256" key="5">
    <source>
        <dbReference type="ARBA" id="ARBA00022741"/>
    </source>
</evidence>
<dbReference type="FunFam" id="3.40.50.300:FF:000425">
    <property type="entry name" value="Probable ABC transporter, ATP-binding subunit"/>
    <property type="match status" value="1"/>
</dbReference>
<dbReference type="RefSeq" id="WP_140905590.1">
    <property type="nucleotide sequence ID" value="NZ_JBHTMD010000018.1"/>
</dbReference>
<dbReference type="Gene3D" id="2.40.50.100">
    <property type="match status" value="1"/>
</dbReference>
<keyword evidence="3" id="KW-1003">Cell membrane</keyword>
<proteinExistence type="predicted"/>
<comment type="caution">
    <text evidence="10">The sequence shown here is derived from an EMBL/GenBank/DDBJ whole genome shotgun (WGS) entry which is preliminary data.</text>
</comment>
<reference evidence="10 11" key="1">
    <citation type="journal article" date="2003" name="Int. J. Syst. Evol. Microbiol.">
        <title>Towards a standardized format for the description of a novel species (of an established genus): Ochrobactrum gallinifaecis sp. nov.</title>
        <authorList>
            <person name="Kampfer P."/>
            <person name="Buczolits S."/>
            <person name="Albrecht A."/>
            <person name="Busse H.J."/>
            <person name="Stackebrandt E."/>
        </authorList>
    </citation>
    <scope>NUCLEOTIDE SEQUENCE [LARGE SCALE GENOMIC DNA]</scope>
    <source>
        <strain evidence="10 11">ISO 196</strain>
    </source>
</reference>
<protein>
    <submittedName>
        <fullName evidence="10">ABC transporter ATP-binding protein</fullName>
    </submittedName>
</protein>
<gene>
    <name evidence="10" type="ORF">FHY56_12805</name>
</gene>
<dbReference type="EMBL" id="VEWJ01000008">
    <property type="protein sequence ID" value="TPF74887.1"/>
    <property type="molecule type" value="Genomic_DNA"/>
</dbReference>
<evidence type="ECO:0000313" key="10">
    <source>
        <dbReference type="EMBL" id="TPF74887.1"/>
    </source>
</evidence>
<evidence type="ECO:0000256" key="2">
    <source>
        <dbReference type="ARBA" id="ARBA00022448"/>
    </source>
</evidence>
<dbReference type="InterPro" id="IPR008995">
    <property type="entry name" value="Mo/tungstate-bd_C_term_dom"/>
</dbReference>
<evidence type="ECO:0000259" key="9">
    <source>
        <dbReference type="PROSITE" id="PS50893"/>
    </source>
</evidence>
<evidence type="ECO:0000256" key="8">
    <source>
        <dbReference type="ARBA" id="ARBA00023136"/>
    </source>
</evidence>
<keyword evidence="5" id="KW-0547">Nucleotide-binding</keyword>
<dbReference type="GO" id="GO:0016887">
    <property type="term" value="F:ATP hydrolysis activity"/>
    <property type="evidence" value="ECO:0007669"/>
    <property type="project" value="InterPro"/>
</dbReference>
<evidence type="ECO:0000256" key="7">
    <source>
        <dbReference type="ARBA" id="ARBA00022967"/>
    </source>
</evidence>
<evidence type="ECO:0000256" key="6">
    <source>
        <dbReference type="ARBA" id="ARBA00022840"/>
    </source>
</evidence>
<keyword evidence="8" id="KW-0472">Membrane</keyword>
<accession>A0A502BM23</accession>
<dbReference type="AlphaFoldDB" id="A0A502BM23"/>
<dbReference type="PANTHER" id="PTHR42781:SF4">
    <property type="entry name" value="SPERMIDINE_PUTRESCINE IMPORT ATP-BINDING PROTEIN POTA"/>
    <property type="match status" value="1"/>
</dbReference>
<keyword evidence="4" id="KW-0997">Cell inner membrane</keyword>
<keyword evidence="7" id="KW-1278">Translocase</keyword>
<dbReference type="Gene3D" id="3.40.50.300">
    <property type="entry name" value="P-loop containing nucleotide triphosphate hydrolases"/>
    <property type="match status" value="1"/>
</dbReference>
<dbReference type="Pfam" id="PF08402">
    <property type="entry name" value="TOBE_2"/>
    <property type="match status" value="1"/>
</dbReference>
<dbReference type="InterPro" id="IPR013611">
    <property type="entry name" value="Transp-assoc_OB_typ2"/>
</dbReference>
<dbReference type="OrthoDB" id="9802264at2"/>
<keyword evidence="2" id="KW-0813">Transport</keyword>
<evidence type="ECO:0000256" key="4">
    <source>
        <dbReference type="ARBA" id="ARBA00022519"/>
    </source>
</evidence>
<keyword evidence="6 10" id="KW-0067">ATP-binding</keyword>
<dbReference type="GO" id="GO:0005524">
    <property type="term" value="F:ATP binding"/>
    <property type="evidence" value="ECO:0007669"/>
    <property type="project" value="UniProtKB-KW"/>
</dbReference>
<evidence type="ECO:0000256" key="3">
    <source>
        <dbReference type="ARBA" id="ARBA00022475"/>
    </source>
</evidence>
<sequence>MPPLDDANIIQIRQLNKNYGSTPILRDVDLDVRQGEFLTLLGPSGSGKTTMLSIIAGILQGDSGSIKLRGVDISHLPPEKRDIAVVFQNYALFPHMTVTQNVAFPLKMRGIGRNECRKRVEEALTIVKLEAFAGRYPSELSGGQQQRVALARAQVFGPAIMLMDEPLSALDKRLREHMKSELKLIQQRLGLTVIYVTHDQGEALALSDRIAVMEEGRIAQLSSPQEIYERPANRFVAEFIGEANLMPMELFKPGQTGTMLVRPEYIYTGDRVTLSDYRLDAQVQAIIYEGTHYIVSLQAQGRPITVRLEKGKLPDQLAQGQWLKLGWDANNAHELAQ</sequence>
<dbReference type="InterPro" id="IPR003439">
    <property type="entry name" value="ABC_transporter-like_ATP-bd"/>
</dbReference>
<evidence type="ECO:0000313" key="11">
    <source>
        <dbReference type="Proteomes" id="UP000315388"/>
    </source>
</evidence>
<dbReference type="PROSITE" id="PS50893">
    <property type="entry name" value="ABC_TRANSPORTER_2"/>
    <property type="match status" value="1"/>
</dbReference>